<dbReference type="InterPro" id="IPR011990">
    <property type="entry name" value="TPR-like_helical_dom_sf"/>
</dbReference>
<dbReference type="SUPFAM" id="SSF48452">
    <property type="entry name" value="TPR-like"/>
    <property type="match status" value="1"/>
</dbReference>
<reference evidence="4" key="1">
    <citation type="submission" date="2023-06" db="EMBL/GenBank/DDBJ databases">
        <authorList>
            <person name="Noh H."/>
        </authorList>
    </citation>
    <scope>NUCLEOTIDE SEQUENCE</scope>
    <source>
        <strain evidence="4">DUCC20226</strain>
    </source>
</reference>
<evidence type="ECO:0000256" key="1">
    <source>
        <dbReference type="ARBA" id="ARBA00022737"/>
    </source>
</evidence>
<keyword evidence="1" id="KW-0677">Repeat</keyword>
<dbReference type="EMBL" id="JAUJFL010000002">
    <property type="protein sequence ID" value="KAK2609546.1"/>
    <property type="molecule type" value="Genomic_DNA"/>
</dbReference>
<feature type="domain" description="Nephrocystin 3-like N-terminal" evidence="3">
    <location>
        <begin position="293"/>
        <end position="474"/>
    </location>
</feature>
<organism evidence="4 5">
    <name type="scientific">Phomopsis amygdali</name>
    <name type="common">Fusicoccum amygdali</name>
    <dbReference type="NCBI Taxonomy" id="1214568"/>
    <lineage>
        <taxon>Eukaryota</taxon>
        <taxon>Fungi</taxon>
        <taxon>Dikarya</taxon>
        <taxon>Ascomycota</taxon>
        <taxon>Pezizomycotina</taxon>
        <taxon>Sordariomycetes</taxon>
        <taxon>Sordariomycetidae</taxon>
        <taxon>Diaporthales</taxon>
        <taxon>Diaporthaceae</taxon>
        <taxon>Diaporthe</taxon>
    </lineage>
</organism>
<gene>
    <name evidence="4" type="ORF">N8I77_003042</name>
</gene>
<sequence>MDTVLQVSMTDTKVSLDEIWAEAARQFQDICGESLQRGDVKSFDDVREKIENANKQPGYVNDDPDDKWEKAKSVGLQSLKYMKMLLGAASQAAVFIPIPAAAANIAGSALSFVFDIPERIRGYNEAVDGVFTVVSSALSQFEIYQSIEGIDPVMVQQIHRVMVSIVKICAHVVKYRQGRRASRLKRQIASIFDDNKPLEAELNEFRRRDIEGTVSLSVLVKTQSGMVTLLERSAVFGKTVEDTYQAVQLLKDNNERTQTLIKIRNTLQVPMIVLLDTRTTQTCTNLANKCLEGTGSWIWKDEAFVSWTEGTAKGDAQQKSNVLIVSGPPSSGKTLATAQIIKHLEEEKGRAYIAHYFFMPASSKKVDEDGKHVIHSALRYMAFQFARVDATVRKSLGKACESLNLSTLIRKSSSDVDGLWSELKIVAPGSGTTYYLAFDGVENLEEKEREILLDFIFSPKLAAESAGRVRMLVSGTDAVLKNEDVTRNALRIEMDRYNESDMRLFIEDRLSEKGLLRHAAPGSVQQKAKDNVLAKLPPKASGSYSQLQFALDEVVRLLSSRTSIAELDKVLNHPMNSHETAIKALQRSLTLEEISELNELLKWVHFSSRRMTVAELEGAMLLCSGTESIGLLQDIITSKYLAVLKIDCSEDGCFVEGQDGALEYLQKEEDRKGRQSKDQPTISMTININNVDHEVVGHFLWDLAQKGIRDQFRFNFDSASNILHTRQSTIAVDEYEAHHTIAMRALKYLCGEPRDETQEIGRYLFWCLPYHLGRLTQLEYDEKGGLMPEEQREIGQLLYHLFKDHEAFKRHKKIMEHFWWTAKEMKDVQKWLTTLAVVRRLPRQWREEVQQYASPVRGYLRPLVKMLIESWLRDRGRVTAETLSGYRGWILQFMEVDEQSQAPPQTPTMNTTGTISAAPSTSETSEVDWYRVSLWCRNFLELPSSDLDSLWWSRIGQAAVTEGWDNPQIVKSLFKRALEEENPSWISNANLAECHYRLGDIAEAIAEVELALKMTEREGSWPTAQEEDIMNLRFSLGSSHLEDGNIQQAAEQFCLVSNSSISYWAEPGQVAHIKAVLSLDDAKKAHEMLQGALATDGSERSMVPVLKMIARDQDHNFTISKMFTIANEDSNLLKGLWAALEKATTPPAPGENKATEMSKDDRFSEEVSRGVLLYHRGMTVAYGLSPEGAGSVNDGLAFWHECRDQLHAIGGSVASTTRTNATAEIAKYYFHTLTTNQGPPEHIEMLSKLAREDSGTDGGDPVGYLAALYALRNDKEKSRGLLSRQIKVALQILSDDNPDNDYYGLLTLFKSLAHCRDFNNAAAALTLMGAPDLLTTSLHFESDDITDGEVSDKHEVKELVEELGKQILQAVKALVPDSSQQSRRVELAKEHVDVLVAAEIHVPKARATALTLLNDRISTLLETHTSTMKTMVSRTGWFCNGLGAPGTACDKEFDFDHEFYHCICCWNCDFCLDCLKKLREGPTPGMQCSAEHVWIKLPPQGSDFYRGFDAKSIRVPVVRAIEGDERLFEACYDPDGETKELTLDAWKAALAREWDISLEDLKDYP</sequence>
<dbReference type="SUPFAM" id="SSF52540">
    <property type="entry name" value="P-loop containing nucleoside triphosphate hydrolases"/>
    <property type="match status" value="1"/>
</dbReference>
<evidence type="ECO:0000259" key="3">
    <source>
        <dbReference type="Pfam" id="PF24883"/>
    </source>
</evidence>
<dbReference type="Pfam" id="PF24883">
    <property type="entry name" value="NPHP3_N"/>
    <property type="match status" value="1"/>
</dbReference>
<evidence type="ECO:0000259" key="2">
    <source>
        <dbReference type="Pfam" id="PF17109"/>
    </source>
</evidence>
<protein>
    <recommendedName>
        <fullName evidence="6">Fungal STAND N-terminal Goodbye domain-containing protein</fullName>
    </recommendedName>
</protein>
<proteinExistence type="predicted"/>
<feature type="domain" description="Fungal STAND N-terminal Goodbye" evidence="2">
    <location>
        <begin position="20"/>
        <end position="144"/>
    </location>
</feature>
<evidence type="ECO:0008006" key="6">
    <source>
        <dbReference type="Google" id="ProtNLM"/>
    </source>
</evidence>
<keyword evidence="5" id="KW-1185">Reference proteome</keyword>
<evidence type="ECO:0000313" key="4">
    <source>
        <dbReference type="EMBL" id="KAK2609546.1"/>
    </source>
</evidence>
<dbReference type="Pfam" id="PF17109">
    <property type="entry name" value="Goodbye"/>
    <property type="match status" value="1"/>
</dbReference>
<dbReference type="PANTHER" id="PTHR10039">
    <property type="entry name" value="AMELOGENIN"/>
    <property type="match status" value="1"/>
</dbReference>
<dbReference type="PANTHER" id="PTHR10039:SF17">
    <property type="entry name" value="FUNGAL STAND N-TERMINAL GOODBYE DOMAIN-CONTAINING PROTEIN-RELATED"/>
    <property type="match status" value="1"/>
</dbReference>
<name>A0AAD9SIY7_PHOAM</name>
<dbReference type="Proteomes" id="UP001265746">
    <property type="component" value="Unassembled WGS sequence"/>
</dbReference>
<comment type="caution">
    <text evidence="4">The sequence shown here is derived from an EMBL/GenBank/DDBJ whole genome shotgun (WGS) entry which is preliminary data.</text>
</comment>
<dbReference type="Gene3D" id="1.25.40.10">
    <property type="entry name" value="Tetratricopeptide repeat domain"/>
    <property type="match status" value="1"/>
</dbReference>
<dbReference type="Gene3D" id="3.40.50.300">
    <property type="entry name" value="P-loop containing nucleotide triphosphate hydrolases"/>
    <property type="match status" value="1"/>
</dbReference>
<accession>A0AAD9SIY7</accession>
<dbReference type="InterPro" id="IPR031350">
    <property type="entry name" value="Goodbye_dom"/>
</dbReference>
<evidence type="ECO:0000313" key="5">
    <source>
        <dbReference type="Proteomes" id="UP001265746"/>
    </source>
</evidence>
<dbReference type="InterPro" id="IPR056884">
    <property type="entry name" value="NPHP3-like_N"/>
</dbReference>
<dbReference type="InterPro" id="IPR027417">
    <property type="entry name" value="P-loop_NTPase"/>
</dbReference>